<proteinExistence type="predicted"/>
<comment type="caution">
    <text evidence="2">The sequence shown here is derived from an EMBL/GenBank/DDBJ whole genome shotgun (WGS) entry which is preliminary data.</text>
</comment>
<dbReference type="EMBL" id="WWCR01000006">
    <property type="protein sequence ID" value="MYM72205.1"/>
    <property type="molecule type" value="Genomic_DNA"/>
</dbReference>
<dbReference type="Proteomes" id="UP000469734">
    <property type="component" value="Unassembled WGS sequence"/>
</dbReference>
<reference evidence="2 3" key="1">
    <citation type="submission" date="2019-12" db="EMBL/GenBank/DDBJ databases">
        <title>Novel species isolated from a subtropical stream in China.</title>
        <authorList>
            <person name="Lu H."/>
        </authorList>
    </citation>
    <scope>NUCLEOTIDE SEQUENCE [LARGE SCALE GENOMIC DNA]</scope>
    <source>
        <strain evidence="2 3">FT134W</strain>
    </source>
</reference>
<evidence type="ECO:0000259" key="1">
    <source>
        <dbReference type="Pfam" id="PF13503"/>
    </source>
</evidence>
<evidence type="ECO:0000313" key="2">
    <source>
        <dbReference type="EMBL" id="MYM72205.1"/>
    </source>
</evidence>
<dbReference type="RefSeq" id="WP_161049761.1">
    <property type="nucleotide sequence ID" value="NZ_WWCR01000006.1"/>
</dbReference>
<sequence length="294" mass="33604">MEPIPDPRADITTGYLLVDVSNLPELDCEPLNIVVCVPPALTNFQELMPCLVAVDEMSLTQREQLIKMLEYQRAGEHAYAIGAWLDCDLDIEELAVHIAGFLSGPGPEGLPVFWRYFDPRVFATVMALFSSTQRDALLGPINCWRFVWSGHWWHVTRTATQSVSPFHHLIGWPTDQQWTMLLQSRAINRVLDKLGEDVVLAPGDCLQYQKVTMEYLADDAIAHHLSEDDKAEFGYLCARYGAAYRRHEKLSRSWDALQRGEISWTDVRFLLDTSDYARLDAPRDDKKGVSTWRY</sequence>
<evidence type="ECO:0000313" key="3">
    <source>
        <dbReference type="Proteomes" id="UP000469734"/>
    </source>
</evidence>
<organism evidence="2 3">
    <name type="scientific">Duganella margarita</name>
    <dbReference type="NCBI Taxonomy" id="2692170"/>
    <lineage>
        <taxon>Bacteria</taxon>
        <taxon>Pseudomonadati</taxon>
        <taxon>Pseudomonadota</taxon>
        <taxon>Betaproteobacteria</taxon>
        <taxon>Burkholderiales</taxon>
        <taxon>Oxalobacteraceae</taxon>
        <taxon>Telluria group</taxon>
        <taxon>Duganella</taxon>
    </lineage>
</organism>
<name>A0A7X4KGA5_9BURK</name>
<accession>A0A7X4KGA5</accession>
<protein>
    <submittedName>
        <fullName evidence="2">DUF4123 domain-containing protein</fullName>
    </submittedName>
</protein>
<dbReference type="Pfam" id="PF13503">
    <property type="entry name" value="DUF4123"/>
    <property type="match status" value="1"/>
</dbReference>
<dbReference type="InterPro" id="IPR025391">
    <property type="entry name" value="DUF4123"/>
</dbReference>
<dbReference type="AlphaFoldDB" id="A0A7X4KGA5"/>
<feature type="domain" description="DUF4123" evidence="1">
    <location>
        <begin position="39"/>
        <end position="135"/>
    </location>
</feature>
<gene>
    <name evidence="2" type="ORF">GTP56_08345</name>
</gene>